<accession>A0A7Y4NZ18</accession>
<dbReference type="Proteomes" id="UP000534306">
    <property type="component" value="Unassembled WGS sequence"/>
</dbReference>
<evidence type="ECO:0000256" key="2">
    <source>
        <dbReference type="ARBA" id="ARBA00023315"/>
    </source>
</evidence>
<keyword evidence="5" id="KW-1185">Reference proteome</keyword>
<dbReference type="PANTHER" id="PTHR43877:SF2">
    <property type="entry name" value="AMINOALKYLPHOSPHONATE N-ACETYLTRANSFERASE-RELATED"/>
    <property type="match status" value="1"/>
</dbReference>
<dbReference type="CDD" id="cd04301">
    <property type="entry name" value="NAT_SF"/>
    <property type="match status" value="1"/>
</dbReference>
<dbReference type="AlphaFoldDB" id="A0A7Y4NZ18"/>
<evidence type="ECO:0000313" key="4">
    <source>
        <dbReference type="EMBL" id="NOL40368.1"/>
    </source>
</evidence>
<name>A0A7Y4NZ18_9ACTN</name>
<keyword evidence="1 4" id="KW-0808">Transferase</keyword>
<reference evidence="4 5" key="1">
    <citation type="submission" date="2020-05" db="EMBL/GenBank/DDBJ databases">
        <title>Genome sequence of Kribbella sandramycini ATCC 39419.</title>
        <authorList>
            <person name="Maclea K.S."/>
            <person name="Fair J.L."/>
        </authorList>
    </citation>
    <scope>NUCLEOTIDE SEQUENCE [LARGE SCALE GENOMIC DNA]</scope>
    <source>
        <strain evidence="4 5">ATCC 39419</strain>
    </source>
</reference>
<proteinExistence type="predicted"/>
<keyword evidence="2" id="KW-0012">Acyltransferase</keyword>
<feature type="domain" description="N-acetyltransferase" evidence="3">
    <location>
        <begin position="27"/>
        <end position="178"/>
    </location>
</feature>
<protein>
    <submittedName>
        <fullName evidence="4">GNAT family N-acetyltransferase</fullName>
    </submittedName>
</protein>
<dbReference type="InterPro" id="IPR050832">
    <property type="entry name" value="Bact_Acetyltransf"/>
</dbReference>
<comment type="caution">
    <text evidence="4">The sequence shown here is derived from an EMBL/GenBank/DDBJ whole genome shotgun (WGS) entry which is preliminary data.</text>
</comment>
<dbReference type="InterPro" id="IPR000182">
    <property type="entry name" value="GNAT_dom"/>
</dbReference>
<dbReference type="SUPFAM" id="SSF55729">
    <property type="entry name" value="Acyl-CoA N-acyltransferases (Nat)"/>
    <property type="match status" value="1"/>
</dbReference>
<dbReference type="InterPro" id="IPR016181">
    <property type="entry name" value="Acyl_CoA_acyltransferase"/>
</dbReference>
<evidence type="ECO:0000259" key="3">
    <source>
        <dbReference type="PROSITE" id="PS51186"/>
    </source>
</evidence>
<evidence type="ECO:0000256" key="1">
    <source>
        <dbReference type="ARBA" id="ARBA00022679"/>
    </source>
</evidence>
<dbReference type="PANTHER" id="PTHR43877">
    <property type="entry name" value="AMINOALKYLPHOSPHONATE N-ACETYLTRANSFERASE-RELATED-RELATED"/>
    <property type="match status" value="1"/>
</dbReference>
<dbReference type="PROSITE" id="PS51186">
    <property type="entry name" value="GNAT"/>
    <property type="match status" value="1"/>
</dbReference>
<dbReference type="EMBL" id="JABJRC010000002">
    <property type="protein sequence ID" value="NOL40368.1"/>
    <property type="molecule type" value="Genomic_DNA"/>
</dbReference>
<dbReference type="Gene3D" id="3.40.630.30">
    <property type="match status" value="1"/>
</dbReference>
<gene>
    <name evidence="4" type="ORF">HPO96_08935</name>
</gene>
<dbReference type="GO" id="GO:0016747">
    <property type="term" value="F:acyltransferase activity, transferring groups other than amino-acyl groups"/>
    <property type="evidence" value="ECO:0007669"/>
    <property type="project" value="InterPro"/>
</dbReference>
<sequence>MVALHTRRRALPEPLLRLPHHLTGVQVQIRPVAPSDAAAVNELLGQLGYLQDDVAGTTARIRFWADDPASAAYVADADGNLLGVVAVHVCPYFERAGFWGRMVALVVAAETRGQGIGGQLVAAAERFAAERGCDRMEVSSSDHRRAAHAFYLAHGYVDQAGSSSRFRRDLSALGAAGR</sequence>
<evidence type="ECO:0000313" key="5">
    <source>
        <dbReference type="Proteomes" id="UP000534306"/>
    </source>
</evidence>
<dbReference type="Pfam" id="PF00583">
    <property type="entry name" value="Acetyltransf_1"/>
    <property type="match status" value="1"/>
</dbReference>
<organism evidence="4 5">
    <name type="scientific">Kribbella sandramycini</name>
    <dbReference type="NCBI Taxonomy" id="60450"/>
    <lineage>
        <taxon>Bacteria</taxon>
        <taxon>Bacillati</taxon>
        <taxon>Actinomycetota</taxon>
        <taxon>Actinomycetes</taxon>
        <taxon>Propionibacteriales</taxon>
        <taxon>Kribbellaceae</taxon>
        <taxon>Kribbella</taxon>
    </lineage>
</organism>